<feature type="region of interest" description="Disordered" evidence="1">
    <location>
        <begin position="37"/>
        <end position="93"/>
    </location>
</feature>
<reference evidence="3 4" key="1">
    <citation type="submission" date="2023-09" db="EMBL/GenBank/DDBJ databases">
        <title>Complete genome of Streptomyces roseicoloratus T14.</title>
        <authorList>
            <person name="Bashizi T."/>
            <person name="Kim M.-J."/>
            <person name="Lee G."/>
            <person name="Tagele S.B."/>
            <person name="Shin J.-H."/>
        </authorList>
    </citation>
    <scope>NUCLEOTIDE SEQUENCE [LARGE SCALE GENOMIC DNA]</scope>
    <source>
        <strain evidence="3 4">T14</strain>
    </source>
</reference>
<dbReference type="RefSeq" id="WP_128981264.1">
    <property type="nucleotide sequence ID" value="NZ_CP133762.1"/>
</dbReference>
<dbReference type="EMBL" id="CP133762">
    <property type="protein sequence ID" value="WMX45322.1"/>
    <property type="molecule type" value="Genomic_DNA"/>
</dbReference>
<feature type="compositionally biased region" description="Low complexity" evidence="1">
    <location>
        <begin position="37"/>
        <end position="58"/>
    </location>
</feature>
<evidence type="ECO:0000256" key="2">
    <source>
        <dbReference type="SAM" id="SignalP"/>
    </source>
</evidence>
<evidence type="ECO:0000256" key="1">
    <source>
        <dbReference type="SAM" id="MobiDB-lite"/>
    </source>
</evidence>
<feature type="chain" id="PRO_5046409103" description="ATP-binding protein" evidence="2">
    <location>
        <begin position="26"/>
        <end position="93"/>
    </location>
</feature>
<gene>
    <name evidence="3" type="ORF">RGF97_11305</name>
</gene>
<evidence type="ECO:0008006" key="5">
    <source>
        <dbReference type="Google" id="ProtNLM"/>
    </source>
</evidence>
<feature type="compositionally biased region" description="Low complexity" evidence="1">
    <location>
        <begin position="76"/>
        <end position="93"/>
    </location>
</feature>
<sequence length="93" mass="8614">MKPTKVAAAVAGSVMALGVAAPAMAAGSMVPTSLDGGLGSLTSGGLTTDALSSTTDGSPVQTVTETASQLNQASQGGSKLLGGLPLGANGLGG</sequence>
<name>A0ABY9RSY7_9ACTN</name>
<keyword evidence="2" id="KW-0732">Signal</keyword>
<keyword evidence="4" id="KW-1185">Reference proteome</keyword>
<feature type="signal peptide" evidence="2">
    <location>
        <begin position="1"/>
        <end position="25"/>
    </location>
</feature>
<organism evidence="3 4">
    <name type="scientific">Streptomyces roseicoloratus</name>
    <dbReference type="NCBI Taxonomy" id="2508722"/>
    <lineage>
        <taxon>Bacteria</taxon>
        <taxon>Bacillati</taxon>
        <taxon>Actinomycetota</taxon>
        <taxon>Actinomycetes</taxon>
        <taxon>Kitasatosporales</taxon>
        <taxon>Streptomycetaceae</taxon>
        <taxon>Streptomyces</taxon>
    </lineage>
</organism>
<dbReference type="Proteomes" id="UP001250858">
    <property type="component" value="Chromosome"/>
</dbReference>
<evidence type="ECO:0000313" key="3">
    <source>
        <dbReference type="EMBL" id="WMX45322.1"/>
    </source>
</evidence>
<protein>
    <recommendedName>
        <fullName evidence="5">ATP-binding protein</fullName>
    </recommendedName>
</protein>
<feature type="compositionally biased region" description="Polar residues" evidence="1">
    <location>
        <begin position="59"/>
        <end position="75"/>
    </location>
</feature>
<accession>A0ABY9RSY7</accession>
<evidence type="ECO:0000313" key="4">
    <source>
        <dbReference type="Proteomes" id="UP001250858"/>
    </source>
</evidence>
<proteinExistence type="predicted"/>